<evidence type="ECO:0000313" key="2">
    <source>
        <dbReference type="Proteomes" id="UP000006791"/>
    </source>
</evidence>
<keyword evidence="2" id="KW-1185">Reference proteome</keyword>
<dbReference type="OrthoDB" id="115424at2"/>
<gene>
    <name evidence="1" type="ordered locus">Cabther_B0042</name>
</gene>
<reference evidence="1 2" key="1">
    <citation type="journal article" date="2012" name="Environ. Microbiol.">
        <title>Complete genome of Candidatus Chloracidobacterium thermophilum, a chlorophyll-based photoheterotroph belonging to the phylum Acidobacteria.</title>
        <authorList>
            <person name="Garcia Costas A.M."/>
            <person name="Liu Z."/>
            <person name="Tomsho L.P."/>
            <person name="Schuster S.C."/>
            <person name="Ward D.M."/>
            <person name="Bryant D.A."/>
        </authorList>
    </citation>
    <scope>NUCLEOTIDE SEQUENCE [LARGE SCALE GENOMIC DNA]</scope>
    <source>
        <strain evidence="1 2">B</strain>
    </source>
</reference>
<dbReference type="HOGENOM" id="CLU_466686_0_0_0"/>
<name>G2LJN3_CHLTF</name>
<dbReference type="Proteomes" id="UP000006791">
    <property type="component" value="Chromosome 2"/>
</dbReference>
<protein>
    <recommendedName>
        <fullName evidence="3">MucB/RseB N-terminal domain-containing protein</fullName>
    </recommendedName>
</protein>
<accession>G2LJN3</accession>
<evidence type="ECO:0008006" key="3">
    <source>
        <dbReference type="Google" id="ProtNLM"/>
    </source>
</evidence>
<proteinExistence type="predicted"/>
<organism evidence="1 2">
    <name type="scientific">Chloracidobacterium thermophilum (strain B)</name>
    <dbReference type="NCBI Taxonomy" id="981222"/>
    <lineage>
        <taxon>Bacteria</taxon>
        <taxon>Pseudomonadati</taxon>
        <taxon>Acidobacteriota</taxon>
        <taxon>Terriglobia</taxon>
        <taxon>Terriglobales</taxon>
        <taxon>Acidobacteriaceae</taxon>
        <taxon>Chloracidobacterium</taxon>
    </lineage>
</organism>
<evidence type="ECO:0000313" key="1">
    <source>
        <dbReference type="EMBL" id="AEP13050.1"/>
    </source>
</evidence>
<dbReference type="EMBL" id="CP002515">
    <property type="protein sequence ID" value="AEP13050.1"/>
    <property type="molecule type" value="Genomic_DNA"/>
</dbReference>
<dbReference type="KEGG" id="ctm:Cabther_B0042"/>
<sequence>MGIVWLVHNLVPRRTASGSLLAQALRTSREYPLRLPPGRTLLQKEPMLPCLSLRRFGFGHKSLLWIFGRLLLGLGLTASVAAQSPAQAPAQASVQTSAPALRSVKSLPAPKVVARYWAALGGEKALRAAGATTLRGTVQTAASDTGSFTLDRRAPNQLRLELVFEDDRRCLGINGTSAWVQTTRDGASTLVDEIGRQRLLEGWILAGNLLDAKQQGIALRSLPVVELAGQPCYRVVFTSRERATATGYFAAASGLLVRLESGEGAARQVFQFADYRLVNGRREPYTLTLEAPGEPSLTLTVQEAIPVNSFATNHFDIPTGDPALDVPALLTRIAQNQKALDERVTQYTYTLTETIRRLDGDGRVKETEVKVYEVYPLTGGVRARKLVAVNGKPLSPSEAEKEQRRVTKFIEENEERQRKGQAGKVDDNDEAQRRRLAISQFLRACEFYNPRRENLRGREVIVCDFRPRPGYKPTNDAGKIIQKLVGTVWLDAEDEEVTRLEGRFASDFKVGGGLLASLKRGAAFVFEQTRNAEGVWLPLREDFNAGIKVLLLAGLNISVENRYSDYRKFSTETKDVTENPPATP</sequence>
<dbReference type="AlphaFoldDB" id="G2LJN3"/>
<dbReference type="RefSeq" id="WP_014100788.1">
    <property type="nucleotide sequence ID" value="NC_016025.1"/>
</dbReference>